<dbReference type="Proteomes" id="UP001403385">
    <property type="component" value="Unassembled WGS sequence"/>
</dbReference>
<dbReference type="EMBL" id="JBDKWZ010000023">
    <property type="protein sequence ID" value="MEN7551476.1"/>
    <property type="molecule type" value="Genomic_DNA"/>
</dbReference>
<evidence type="ECO:0000313" key="1">
    <source>
        <dbReference type="EMBL" id="MEN7551476.1"/>
    </source>
</evidence>
<dbReference type="RefSeq" id="WP_346824257.1">
    <property type="nucleotide sequence ID" value="NZ_JBDKWZ010000023.1"/>
</dbReference>
<keyword evidence="2" id="KW-1185">Reference proteome</keyword>
<evidence type="ECO:0000313" key="2">
    <source>
        <dbReference type="Proteomes" id="UP001403385"/>
    </source>
</evidence>
<gene>
    <name evidence="1" type="ORF">AAG747_26400</name>
</gene>
<sequence>MKIIDIRILPPMAIGRLGSSEIPMAAFNLKVMEDKPLDFRQIVPKESLQVDPNTGVITSYQEENIIFKDAENINDKNGKIRPVAPFLEVFAITDENPGMLVPLTLGLLEQAGLSVNDISWNVHVGNIKIYRRTQNEDDKISAELTDITTHERKPLLGFCNNFREGKTLPLGHIQFIQPTEEFPEIRLRYTPGPGKVYGTRKDRIESAGAEPTPDPVYQYYGEDFLLYNESGDWLNYKEKGIPNPMYTNPAQIFAGYYIDETQEQVSWGYLDDECDGFASVHLKNYDGEVLKARAHISAGPPAFAPDTLPVRVVTDELEQILLGPEVDQEVPIEDAEEIIRRALETVRLMNTAIMNGNLYDGQSNVASTMVRQDTNDFGRLYEPIMATSLVDNLAVRAIHERVYNGISTGATPWFENALRRPNKIGNLSNEERRKMPALMRGADGRALCFTHRQINTIIRCAASAMFSNASKKLDIDEGSPMAVNDLSGQLHYRGKGNPFSILPRTAISNCFPGLEFDFRNLWRRAFVGLTLIENNNYVLEGEGELSDLQYHRLVGIDGEPTMVLTSGPTFPNGGNNTTLITTDNPNGVSFMEWSNNLAKVLQKQGEEVDCYFTRWEEKTEVVVTKEELNDTNEKLIKRRLKVNTFFEKDSAEFTDSIVLPGELTQGLCAPWQNDYRECACYYWAASRPDYVNVEPGENGLSKGDNWMAKERSGNYIPDNRTDSRLVTYDDLFKDWEGELNFIVKGKDALDSNGDLDL</sequence>
<name>A0AAW9SEM0_9BACT</name>
<protein>
    <submittedName>
        <fullName evidence="1">Uncharacterized protein</fullName>
    </submittedName>
</protein>
<accession>A0AAW9SEM0</accession>
<proteinExistence type="predicted"/>
<comment type="caution">
    <text evidence="1">The sequence shown here is derived from an EMBL/GenBank/DDBJ whole genome shotgun (WGS) entry which is preliminary data.</text>
</comment>
<dbReference type="AlphaFoldDB" id="A0AAW9SEM0"/>
<reference evidence="1 2" key="1">
    <citation type="submission" date="2024-04" db="EMBL/GenBank/DDBJ databases">
        <title>Novel genus in family Flammeovirgaceae.</title>
        <authorList>
            <person name="Nguyen T.H."/>
            <person name="Vuong T.Q."/>
            <person name="Le H."/>
            <person name="Kim S.-G."/>
        </authorList>
    </citation>
    <scope>NUCLEOTIDE SEQUENCE [LARGE SCALE GENOMIC DNA]</scope>
    <source>
        <strain evidence="1 2">JCM 23209</strain>
    </source>
</reference>
<organism evidence="1 2">
    <name type="scientific">Rapidithrix thailandica</name>
    <dbReference type="NCBI Taxonomy" id="413964"/>
    <lineage>
        <taxon>Bacteria</taxon>
        <taxon>Pseudomonadati</taxon>
        <taxon>Bacteroidota</taxon>
        <taxon>Cytophagia</taxon>
        <taxon>Cytophagales</taxon>
        <taxon>Flammeovirgaceae</taxon>
        <taxon>Rapidithrix</taxon>
    </lineage>
</organism>